<dbReference type="Proteomes" id="UP000283895">
    <property type="component" value="Unassembled WGS sequence"/>
</dbReference>
<reference evidence="2 3" key="1">
    <citation type="submission" date="2015-09" db="EMBL/GenBank/DDBJ databases">
        <title>Host preference determinants of Valsa canker pathogens revealed by comparative genomics.</title>
        <authorList>
            <person name="Yin Z."/>
            <person name="Huang L."/>
        </authorList>
    </citation>
    <scope>NUCLEOTIDE SEQUENCE [LARGE SCALE GENOMIC DNA]</scope>
    <source>
        <strain evidence="2 3">03-1</strain>
    </source>
</reference>
<name>A0A423VD08_9PEZI</name>
<keyword evidence="3" id="KW-1185">Reference proteome</keyword>
<dbReference type="PANTHER" id="PTHR35043:SF8">
    <property type="entry name" value="DUF4220 DOMAIN-CONTAINING PROTEIN"/>
    <property type="match status" value="1"/>
</dbReference>
<protein>
    <submittedName>
        <fullName evidence="2">Uncharacterized protein</fullName>
    </submittedName>
</protein>
<feature type="transmembrane region" description="Helical" evidence="1">
    <location>
        <begin position="375"/>
        <end position="395"/>
    </location>
</feature>
<evidence type="ECO:0000313" key="2">
    <source>
        <dbReference type="EMBL" id="ROV88636.1"/>
    </source>
</evidence>
<dbReference type="EMBL" id="LKEA01000077">
    <property type="protein sequence ID" value="ROV88636.1"/>
    <property type="molecule type" value="Genomic_DNA"/>
</dbReference>
<feature type="transmembrane region" description="Helical" evidence="1">
    <location>
        <begin position="301"/>
        <end position="321"/>
    </location>
</feature>
<evidence type="ECO:0000313" key="3">
    <source>
        <dbReference type="Proteomes" id="UP000283895"/>
    </source>
</evidence>
<accession>A0A423VD08</accession>
<feature type="transmembrane region" description="Helical" evidence="1">
    <location>
        <begin position="33"/>
        <end position="56"/>
    </location>
</feature>
<organism evidence="2 3">
    <name type="scientific">Cytospora schulzeri</name>
    <dbReference type="NCBI Taxonomy" id="448051"/>
    <lineage>
        <taxon>Eukaryota</taxon>
        <taxon>Fungi</taxon>
        <taxon>Dikarya</taxon>
        <taxon>Ascomycota</taxon>
        <taxon>Pezizomycotina</taxon>
        <taxon>Sordariomycetes</taxon>
        <taxon>Sordariomycetidae</taxon>
        <taxon>Diaporthales</taxon>
        <taxon>Cytosporaceae</taxon>
        <taxon>Cytospora</taxon>
    </lineage>
</organism>
<dbReference type="STRING" id="356882.A0A423VD08"/>
<keyword evidence="1" id="KW-0812">Transmembrane</keyword>
<dbReference type="AlphaFoldDB" id="A0A423VD08"/>
<comment type="caution">
    <text evidence="2">The sequence shown here is derived from an EMBL/GenBank/DDBJ whole genome shotgun (WGS) entry which is preliminary data.</text>
</comment>
<keyword evidence="1" id="KW-0472">Membrane</keyword>
<evidence type="ECO:0000256" key="1">
    <source>
        <dbReference type="SAM" id="Phobius"/>
    </source>
</evidence>
<feature type="transmembrane region" description="Helical" evidence="1">
    <location>
        <begin position="68"/>
        <end position="87"/>
    </location>
</feature>
<dbReference type="OrthoDB" id="3061561at2759"/>
<dbReference type="PANTHER" id="PTHR35043">
    <property type="entry name" value="TRANSCRIPTION FACTOR DOMAIN-CONTAINING PROTEIN"/>
    <property type="match status" value="1"/>
</dbReference>
<keyword evidence="1" id="KW-1133">Transmembrane helix</keyword>
<sequence>MPPAPTNWTIVTITSPDHGGWVPSPNSRGTMGIIWPCLSTLGLCLWSMVHLNVPATRDTSLTIILRKLRWLLIGLLAPELVMMFAFAQRTSAEQSVADMAALGHRDWTRTHGFYADGGGFELLAAGCAQPFPLTAKQLAYLVQHGFVDMPKITRRQINDKSKADGLAKALAFVQAGWFGTQLVGRAAQGLGITPFELITSALVLCSFTSLGLWWEKPLDVQTPTRLHAKQDVSAILIQAGEAARTCWSETPLDFVESNTYWSSKLSKGVTRLILRWDMQKRPLDRIPNDRDYHPRSFKQNMYLAVPVSAFVTIHLLAWNISLPTAAEQFLWRINCIIMSLALHVHCVSEAVGFWWTGYAVGSLDLWGGYKKRLPWSLVFIGLAAVYSASRLCMLIEGVISLRDLPETAFRETTWSQFLPRIGS</sequence>
<proteinExistence type="predicted"/>
<feature type="transmembrane region" description="Helical" evidence="1">
    <location>
        <begin position="333"/>
        <end position="355"/>
    </location>
</feature>
<gene>
    <name evidence="2" type="ORF">VMCG_10312</name>
</gene>